<proteinExistence type="predicted"/>
<dbReference type="HOGENOM" id="CLU_1806347_0_0_1"/>
<dbReference type="GeneID" id="19468797"/>
<evidence type="ECO:0000313" key="3">
    <source>
        <dbReference type="Proteomes" id="UP000016922"/>
    </source>
</evidence>
<name>S3CUE3_GLAL2</name>
<evidence type="ECO:0000313" key="2">
    <source>
        <dbReference type="EMBL" id="EPE28629.1"/>
    </source>
</evidence>
<dbReference type="AlphaFoldDB" id="S3CUE3"/>
<keyword evidence="3" id="KW-1185">Reference proteome</keyword>
<evidence type="ECO:0000256" key="1">
    <source>
        <dbReference type="SAM" id="MobiDB-lite"/>
    </source>
</evidence>
<organism evidence="2 3">
    <name type="scientific">Glarea lozoyensis (strain ATCC 20868 / MF5171)</name>
    <dbReference type="NCBI Taxonomy" id="1116229"/>
    <lineage>
        <taxon>Eukaryota</taxon>
        <taxon>Fungi</taxon>
        <taxon>Dikarya</taxon>
        <taxon>Ascomycota</taxon>
        <taxon>Pezizomycotina</taxon>
        <taxon>Leotiomycetes</taxon>
        <taxon>Helotiales</taxon>
        <taxon>Helotiaceae</taxon>
        <taxon>Glarea</taxon>
    </lineage>
</organism>
<protein>
    <submittedName>
        <fullName evidence="2">Uncharacterized protein</fullName>
    </submittedName>
</protein>
<dbReference type="KEGG" id="glz:GLAREA_09750"/>
<dbReference type="EMBL" id="KE145368">
    <property type="protein sequence ID" value="EPE28629.1"/>
    <property type="molecule type" value="Genomic_DNA"/>
</dbReference>
<reference evidence="2 3" key="1">
    <citation type="journal article" date="2013" name="BMC Genomics">
        <title>Genomics-driven discovery of the pneumocandin biosynthetic gene cluster in the fungus Glarea lozoyensis.</title>
        <authorList>
            <person name="Chen L."/>
            <person name="Yue Q."/>
            <person name="Zhang X."/>
            <person name="Xiang M."/>
            <person name="Wang C."/>
            <person name="Li S."/>
            <person name="Che Y."/>
            <person name="Ortiz-Lopez F.J."/>
            <person name="Bills G.F."/>
            <person name="Liu X."/>
            <person name="An Z."/>
        </authorList>
    </citation>
    <scope>NUCLEOTIDE SEQUENCE [LARGE SCALE GENOMIC DNA]</scope>
    <source>
        <strain evidence="3">ATCC 20868 / MF5171</strain>
    </source>
</reference>
<gene>
    <name evidence="2" type="ORF">GLAREA_09750</name>
</gene>
<dbReference type="Proteomes" id="UP000016922">
    <property type="component" value="Unassembled WGS sequence"/>
</dbReference>
<accession>S3CUE3</accession>
<dbReference type="RefSeq" id="XP_008084537.1">
    <property type="nucleotide sequence ID" value="XM_008086346.1"/>
</dbReference>
<feature type="region of interest" description="Disordered" evidence="1">
    <location>
        <begin position="76"/>
        <end position="114"/>
    </location>
</feature>
<sequence>MSCCRRKVLMGRKMMKPRSRSQVPFFEPKVPVPELGKEYFWSGQEDELNTNRSTASRARRPDVNRTSILNIHFVPCGPAKKTNSTPAPAPLPDSTRNRKCPQPPGTGPCLEHNVPTPAAKQFEASIFRLIVKPRYRPQHRLQQ</sequence>